<feature type="domain" description="Cation efflux protein cytoplasmic" evidence="9">
    <location>
        <begin position="211"/>
        <end position="288"/>
    </location>
</feature>
<dbReference type="EMBL" id="CP021255">
    <property type="protein sequence ID" value="AVD70666.1"/>
    <property type="molecule type" value="Genomic_DNA"/>
</dbReference>
<dbReference type="GO" id="GO:0015086">
    <property type="term" value="F:cadmium ion transmembrane transporter activity"/>
    <property type="evidence" value="ECO:0007669"/>
    <property type="project" value="TreeGrafter"/>
</dbReference>
<accession>A0A2L1GM02</accession>
<feature type="transmembrane region" description="Helical" evidence="7">
    <location>
        <begin position="84"/>
        <end position="101"/>
    </location>
</feature>
<dbReference type="Proteomes" id="UP000239867">
    <property type="component" value="Chromosome"/>
</dbReference>
<proteinExistence type="inferred from homology"/>
<evidence type="ECO:0000256" key="6">
    <source>
        <dbReference type="ARBA" id="ARBA00023136"/>
    </source>
</evidence>
<dbReference type="InterPro" id="IPR002524">
    <property type="entry name" value="Cation_efflux"/>
</dbReference>
<protein>
    <submittedName>
        <fullName evidence="10">Uncharacterized protein</fullName>
    </submittedName>
</protein>
<evidence type="ECO:0000259" key="9">
    <source>
        <dbReference type="Pfam" id="PF16916"/>
    </source>
</evidence>
<keyword evidence="3" id="KW-0813">Transport</keyword>
<keyword evidence="11" id="KW-1185">Reference proteome</keyword>
<dbReference type="GO" id="GO:0015093">
    <property type="term" value="F:ferrous iron transmembrane transporter activity"/>
    <property type="evidence" value="ECO:0007669"/>
    <property type="project" value="TreeGrafter"/>
</dbReference>
<keyword evidence="6 7" id="KW-0472">Membrane</keyword>
<keyword evidence="4 7" id="KW-0812">Transmembrane</keyword>
<dbReference type="Pfam" id="PF01545">
    <property type="entry name" value="Cation_efflux"/>
    <property type="match status" value="1"/>
</dbReference>
<dbReference type="InterPro" id="IPR027469">
    <property type="entry name" value="Cation_efflux_TMD_sf"/>
</dbReference>
<organism evidence="10 11">
    <name type="scientific">Desulfobulbus oralis</name>
    <dbReference type="NCBI Taxonomy" id="1986146"/>
    <lineage>
        <taxon>Bacteria</taxon>
        <taxon>Pseudomonadati</taxon>
        <taxon>Thermodesulfobacteriota</taxon>
        <taxon>Desulfobulbia</taxon>
        <taxon>Desulfobulbales</taxon>
        <taxon>Desulfobulbaceae</taxon>
        <taxon>Desulfobulbus</taxon>
    </lineage>
</organism>
<evidence type="ECO:0000256" key="4">
    <source>
        <dbReference type="ARBA" id="ARBA00022692"/>
    </source>
</evidence>
<dbReference type="OrthoDB" id="9806522at2"/>
<feature type="transmembrane region" description="Helical" evidence="7">
    <location>
        <begin position="181"/>
        <end position="199"/>
    </location>
</feature>
<evidence type="ECO:0000256" key="2">
    <source>
        <dbReference type="ARBA" id="ARBA00008114"/>
    </source>
</evidence>
<name>A0A2L1GM02_9BACT</name>
<dbReference type="AlphaFoldDB" id="A0A2L1GM02"/>
<evidence type="ECO:0000256" key="3">
    <source>
        <dbReference type="ARBA" id="ARBA00022448"/>
    </source>
</evidence>
<dbReference type="NCBIfam" id="TIGR01297">
    <property type="entry name" value="CDF"/>
    <property type="match status" value="1"/>
</dbReference>
<dbReference type="SUPFAM" id="SSF161111">
    <property type="entry name" value="Cation efflux protein transmembrane domain-like"/>
    <property type="match status" value="1"/>
</dbReference>
<evidence type="ECO:0000256" key="7">
    <source>
        <dbReference type="SAM" id="Phobius"/>
    </source>
</evidence>
<keyword evidence="5 7" id="KW-1133">Transmembrane helix</keyword>
<dbReference type="PANTHER" id="PTHR43840:SF15">
    <property type="entry name" value="MITOCHONDRIAL METAL TRANSPORTER 1-RELATED"/>
    <property type="match status" value="1"/>
</dbReference>
<dbReference type="PANTHER" id="PTHR43840">
    <property type="entry name" value="MITOCHONDRIAL METAL TRANSPORTER 1-RELATED"/>
    <property type="match status" value="1"/>
</dbReference>
<dbReference type="InterPro" id="IPR036837">
    <property type="entry name" value="Cation_efflux_CTD_sf"/>
</dbReference>
<dbReference type="KEGG" id="deo:CAY53_03520"/>
<comment type="similarity">
    <text evidence="2">Belongs to the cation diffusion facilitator (CDF) transporter (TC 2.A.4) family.</text>
</comment>
<dbReference type="RefSeq" id="WP_104935960.1">
    <property type="nucleotide sequence ID" value="NZ_CP021255.1"/>
</dbReference>
<dbReference type="Gene3D" id="1.20.1510.10">
    <property type="entry name" value="Cation efflux protein transmembrane domain"/>
    <property type="match status" value="1"/>
</dbReference>
<sequence>MTASQSRPTRYAWLSMATALLTIVLKTGAWMLTGSVGLLSDAVESIVNLAGAVFALVMLSYAARPADEGHPFGHDKAEYFSSGFEGMLIIFAAGAILYAAIDRLLHPGPVLGQIGVGLAVSAVASVLNFVTARILLHAGRVHESISLEADGRHLMTDVWTSAGVLVGVACVWLTGWMQLDALIAGLVGLNILYTGYSIVRRSFDGLMDSALPEEEMERIKKAMQPYEQEGIVFHALRTRRAAASRFVTVHMLFPGHWTVHCAHCQASKFENAVAELLPNTTVSTHLESLEDWRSYQELPEVERPALPGYREGLGKTCPGRAHCPPNAEEQQ</sequence>
<evidence type="ECO:0000313" key="10">
    <source>
        <dbReference type="EMBL" id="AVD70666.1"/>
    </source>
</evidence>
<feature type="transmembrane region" description="Helical" evidence="7">
    <location>
        <begin position="45"/>
        <end position="63"/>
    </location>
</feature>
<dbReference type="GO" id="GO:0005886">
    <property type="term" value="C:plasma membrane"/>
    <property type="evidence" value="ECO:0007669"/>
    <property type="project" value="TreeGrafter"/>
</dbReference>
<dbReference type="Gene3D" id="3.30.70.1350">
    <property type="entry name" value="Cation efflux protein, cytoplasmic domain"/>
    <property type="match status" value="1"/>
</dbReference>
<dbReference type="InterPro" id="IPR050291">
    <property type="entry name" value="CDF_Transporter"/>
</dbReference>
<feature type="transmembrane region" description="Helical" evidence="7">
    <location>
        <begin position="12"/>
        <end position="33"/>
    </location>
</feature>
<dbReference type="GO" id="GO:0006882">
    <property type="term" value="P:intracellular zinc ion homeostasis"/>
    <property type="evidence" value="ECO:0007669"/>
    <property type="project" value="TreeGrafter"/>
</dbReference>
<feature type="transmembrane region" description="Helical" evidence="7">
    <location>
        <begin position="157"/>
        <end position="175"/>
    </location>
</feature>
<comment type="subcellular location">
    <subcellularLocation>
        <location evidence="1">Membrane</location>
        <topology evidence="1">Multi-pass membrane protein</topology>
    </subcellularLocation>
</comment>
<dbReference type="GO" id="GO:0015341">
    <property type="term" value="F:zinc efflux antiporter activity"/>
    <property type="evidence" value="ECO:0007669"/>
    <property type="project" value="TreeGrafter"/>
</dbReference>
<dbReference type="SUPFAM" id="SSF160240">
    <property type="entry name" value="Cation efflux protein cytoplasmic domain-like"/>
    <property type="match status" value="1"/>
</dbReference>
<reference evidence="10 11" key="1">
    <citation type="journal article" date="2018" name="MBio">
        <title>Insights into the evolution of host association through the isolation and characterization of a novel human periodontal pathobiont, Desulfobulbus oralis.</title>
        <authorList>
            <person name="Cross K.L."/>
            <person name="Chirania P."/>
            <person name="Xiong W."/>
            <person name="Beall C.J."/>
            <person name="Elkins J.G."/>
            <person name="Giannone R.J."/>
            <person name="Griffen A.L."/>
            <person name="Guss A.M."/>
            <person name="Hettich R.L."/>
            <person name="Joshi S.S."/>
            <person name="Mokrzan E.M."/>
            <person name="Martin R.K."/>
            <person name="Zhulin I.B."/>
            <person name="Leys E.J."/>
            <person name="Podar M."/>
        </authorList>
    </citation>
    <scope>NUCLEOTIDE SEQUENCE [LARGE SCALE GENOMIC DNA]</scope>
    <source>
        <strain evidence="10 11">ORNL</strain>
    </source>
</reference>
<dbReference type="InterPro" id="IPR027470">
    <property type="entry name" value="Cation_efflux_CTD"/>
</dbReference>
<evidence type="ECO:0000313" key="11">
    <source>
        <dbReference type="Proteomes" id="UP000239867"/>
    </source>
</evidence>
<dbReference type="InterPro" id="IPR058533">
    <property type="entry name" value="Cation_efflux_TM"/>
</dbReference>
<dbReference type="Pfam" id="PF16916">
    <property type="entry name" value="ZT_dimer"/>
    <property type="match status" value="1"/>
</dbReference>
<feature type="transmembrane region" description="Helical" evidence="7">
    <location>
        <begin position="113"/>
        <end position="136"/>
    </location>
</feature>
<feature type="domain" description="Cation efflux protein transmembrane" evidence="8">
    <location>
        <begin position="13"/>
        <end position="207"/>
    </location>
</feature>
<evidence type="ECO:0000256" key="5">
    <source>
        <dbReference type="ARBA" id="ARBA00022989"/>
    </source>
</evidence>
<evidence type="ECO:0000256" key="1">
    <source>
        <dbReference type="ARBA" id="ARBA00004141"/>
    </source>
</evidence>
<evidence type="ECO:0000259" key="8">
    <source>
        <dbReference type="Pfam" id="PF01545"/>
    </source>
</evidence>
<gene>
    <name evidence="10" type="ORF">CAY53_03520</name>
</gene>